<evidence type="ECO:0000256" key="1">
    <source>
        <dbReference type="SAM" id="Phobius"/>
    </source>
</evidence>
<dbReference type="Proteomes" id="UP000464178">
    <property type="component" value="Chromosome"/>
</dbReference>
<name>A0A6P2D3I0_9BACT</name>
<evidence type="ECO:0000313" key="3">
    <source>
        <dbReference type="EMBL" id="VTR94985.1"/>
    </source>
</evidence>
<feature type="transmembrane region" description="Helical" evidence="1">
    <location>
        <begin position="20"/>
        <end position="38"/>
    </location>
</feature>
<sequence>MRSVVSRPVRRESGFTLIELLVVIAIIAVLIGLLLPAVQKVRMAANRARSSNDLKQITLGVHSFENTTGALPLGWTVDASLNTVYVHYQILPYVEGNTAIYRCAGDPTNETATIVTSYVENGSLFSLTPRKIIHIPAGTSNVLAFGPIYRNCNNNLVKWQKGLSDTGYVPDLISFPTTMTDPVRFQVPTAQCTSDRFVSPFPVALFSFCDGSVRGLSPGGTSTTFMNQIMNPKNDQPVIFPD</sequence>
<protein>
    <recommendedName>
        <fullName evidence="2">DUF1559 domain-containing protein</fullName>
    </recommendedName>
</protein>
<evidence type="ECO:0000259" key="2">
    <source>
        <dbReference type="Pfam" id="PF07596"/>
    </source>
</evidence>
<dbReference type="InterPro" id="IPR011453">
    <property type="entry name" value="DUF1559"/>
</dbReference>
<feature type="domain" description="DUF1559" evidence="2">
    <location>
        <begin position="39"/>
        <end position="97"/>
    </location>
</feature>
<accession>A0A6P2D3I0</accession>
<dbReference type="PANTHER" id="PTHR30093">
    <property type="entry name" value="GENERAL SECRETION PATHWAY PROTEIN G"/>
    <property type="match status" value="1"/>
</dbReference>
<dbReference type="Gene3D" id="3.30.700.10">
    <property type="entry name" value="Glycoprotein, Type 4 Pilin"/>
    <property type="match status" value="1"/>
</dbReference>
<organism evidence="3 4">
    <name type="scientific">Gemmata massiliana</name>
    <dbReference type="NCBI Taxonomy" id="1210884"/>
    <lineage>
        <taxon>Bacteria</taxon>
        <taxon>Pseudomonadati</taxon>
        <taxon>Planctomycetota</taxon>
        <taxon>Planctomycetia</taxon>
        <taxon>Gemmatales</taxon>
        <taxon>Gemmataceae</taxon>
        <taxon>Gemmata</taxon>
    </lineage>
</organism>
<gene>
    <name evidence="3" type="ORF">SOIL9_27290</name>
</gene>
<dbReference type="AlphaFoldDB" id="A0A6P2D3I0"/>
<dbReference type="Pfam" id="PF07596">
    <property type="entry name" value="SBP_bac_10"/>
    <property type="match status" value="1"/>
</dbReference>
<dbReference type="InterPro" id="IPR012902">
    <property type="entry name" value="N_methyl_site"/>
</dbReference>
<evidence type="ECO:0000313" key="4">
    <source>
        <dbReference type="Proteomes" id="UP000464178"/>
    </source>
</evidence>
<dbReference type="PANTHER" id="PTHR30093:SF2">
    <property type="entry name" value="TYPE II SECRETION SYSTEM PROTEIN H"/>
    <property type="match status" value="1"/>
</dbReference>
<dbReference type="Pfam" id="PF07963">
    <property type="entry name" value="N_methyl"/>
    <property type="match status" value="1"/>
</dbReference>
<dbReference type="InterPro" id="IPR045584">
    <property type="entry name" value="Pilin-like"/>
</dbReference>
<dbReference type="NCBIfam" id="TIGR02532">
    <property type="entry name" value="IV_pilin_GFxxxE"/>
    <property type="match status" value="1"/>
</dbReference>
<proteinExistence type="predicted"/>
<keyword evidence="1" id="KW-1133">Transmembrane helix</keyword>
<dbReference type="SUPFAM" id="SSF54523">
    <property type="entry name" value="Pili subunits"/>
    <property type="match status" value="1"/>
</dbReference>
<dbReference type="EMBL" id="LR593886">
    <property type="protein sequence ID" value="VTR94985.1"/>
    <property type="molecule type" value="Genomic_DNA"/>
</dbReference>
<keyword evidence="1" id="KW-0812">Transmembrane</keyword>
<dbReference type="KEGG" id="gms:SOIL9_27290"/>
<reference evidence="3 4" key="1">
    <citation type="submission" date="2019-05" db="EMBL/GenBank/DDBJ databases">
        <authorList>
            <consortium name="Science for Life Laboratories"/>
        </authorList>
    </citation>
    <scope>NUCLEOTIDE SEQUENCE [LARGE SCALE GENOMIC DNA]</scope>
    <source>
        <strain evidence="3">Soil9</strain>
    </source>
</reference>
<keyword evidence="4" id="KW-1185">Reference proteome</keyword>
<keyword evidence="1" id="KW-0472">Membrane</keyword>
<dbReference type="PROSITE" id="PS00409">
    <property type="entry name" value="PROKAR_NTER_METHYL"/>
    <property type="match status" value="1"/>
</dbReference>
<dbReference type="RefSeq" id="WP_162669458.1">
    <property type="nucleotide sequence ID" value="NZ_LR593886.1"/>
</dbReference>